<evidence type="ECO:0000313" key="3">
    <source>
        <dbReference type="EMBL" id="CAB4757989.1"/>
    </source>
</evidence>
<gene>
    <name evidence="3" type="ORF">UFOPK2786_01673</name>
    <name evidence="2" type="ORF">UFOPK2810_00619</name>
</gene>
<evidence type="ECO:0000313" key="2">
    <source>
        <dbReference type="EMBL" id="CAB4746535.1"/>
    </source>
</evidence>
<feature type="transmembrane region" description="Helical" evidence="1">
    <location>
        <begin position="130"/>
        <end position="154"/>
    </location>
</feature>
<evidence type="ECO:0000256" key="1">
    <source>
        <dbReference type="SAM" id="Phobius"/>
    </source>
</evidence>
<dbReference type="Pfam" id="PF12730">
    <property type="entry name" value="ABC2_membrane_4"/>
    <property type="match status" value="1"/>
</dbReference>
<sequence>MSTGYRASATLPLRVELIRQLRRRRTLIAFLLIVALPLIVVAAVKFGPSAEPSNGSGRRFGGGSLDLVGLATSGAWNFTVTMIFFASGFLLLIIVALFCGDTVASEASWSTLRYLLAAPVPRRRLLRQKLIIGLLLSLVAIVALVVLSYVIGLIAFGSGALASPAGGVFTDSQALFRVAIITGFVFVSLLFAAGIAFLMSVWTDVPLGAVGTAVVIVIVSNILDAISALGSIREWLPTHYANAWLGALATDIDWTSMARGAAYSIVAFALCVGYAVYRFDRKDIVS</sequence>
<dbReference type="EMBL" id="CAEZYZ010000083">
    <property type="protein sequence ID" value="CAB4746535.1"/>
    <property type="molecule type" value="Genomic_DNA"/>
</dbReference>
<keyword evidence="1" id="KW-0472">Membrane</keyword>
<keyword evidence="1" id="KW-0812">Transmembrane</keyword>
<feature type="transmembrane region" description="Helical" evidence="1">
    <location>
        <begin position="174"/>
        <end position="198"/>
    </location>
</feature>
<dbReference type="PANTHER" id="PTHR37305:SF1">
    <property type="entry name" value="MEMBRANE PROTEIN"/>
    <property type="match status" value="1"/>
</dbReference>
<feature type="transmembrane region" description="Helical" evidence="1">
    <location>
        <begin position="205"/>
        <end position="223"/>
    </location>
</feature>
<dbReference type="GO" id="GO:0140359">
    <property type="term" value="F:ABC-type transporter activity"/>
    <property type="evidence" value="ECO:0007669"/>
    <property type="project" value="InterPro"/>
</dbReference>
<feature type="transmembrane region" description="Helical" evidence="1">
    <location>
        <begin position="27"/>
        <end position="46"/>
    </location>
</feature>
<protein>
    <submittedName>
        <fullName evidence="3">Unannotated protein</fullName>
    </submittedName>
</protein>
<organism evidence="3">
    <name type="scientific">freshwater metagenome</name>
    <dbReference type="NCBI Taxonomy" id="449393"/>
    <lineage>
        <taxon>unclassified sequences</taxon>
        <taxon>metagenomes</taxon>
        <taxon>ecological metagenomes</taxon>
    </lineage>
</organism>
<name>A0A6J6UHR1_9ZZZZ</name>
<dbReference type="PANTHER" id="PTHR37305">
    <property type="entry name" value="INTEGRAL MEMBRANE PROTEIN-RELATED"/>
    <property type="match status" value="1"/>
</dbReference>
<dbReference type="GO" id="GO:0005886">
    <property type="term" value="C:plasma membrane"/>
    <property type="evidence" value="ECO:0007669"/>
    <property type="project" value="UniProtKB-SubCell"/>
</dbReference>
<dbReference type="EMBL" id="CAEZYW010000318">
    <property type="protein sequence ID" value="CAB4757989.1"/>
    <property type="molecule type" value="Genomic_DNA"/>
</dbReference>
<keyword evidence="1" id="KW-1133">Transmembrane helix</keyword>
<proteinExistence type="predicted"/>
<feature type="transmembrane region" description="Helical" evidence="1">
    <location>
        <begin position="75"/>
        <end position="99"/>
    </location>
</feature>
<accession>A0A6J6UHR1</accession>
<feature type="transmembrane region" description="Helical" evidence="1">
    <location>
        <begin position="260"/>
        <end position="277"/>
    </location>
</feature>
<dbReference type="AlphaFoldDB" id="A0A6J6UHR1"/>
<reference evidence="3" key="1">
    <citation type="submission" date="2020-05" db="EMBL/GenBank/DDBJ databases">
        <authorList>
            <person name="Chiriac C."/>
            <person name="Salcher M."/>
            <person name="Ghai R."/>
            <person name="Kavagutti S V."/>
        </authorList>
    </citation>
    <scope>NUCLEOTIDE SEQUENCE</scope>
</reference>